<name>A0ABM7GSH2_9GAMM</name>
<dbReference type="InterPro" id="IPR000683">
    <property type="entry name" value="Gfo/Idh/MocA-like_OxRdtase_N"/>
</dbReference>
<keyword evidence="5" id="KW-1185">Reference proteome</keyword>
<sequence length="129" mass="14379">MLRPSTPTQTLPWLLWLIFISLPQKALAEQYASRAASVDEIFADNDIDAVLIASSTPTHAEYLERAARAGKAILCEKPIALDLARTRNALQVLSEHPVTCALGFNRRHDPQFAALKKRLPKDVLAHLKR</sequence>
<feature type="domain" description="Gfo/Idh/MocA-like oxidoreductase N-terminal" evidence="3">
    <location>
        <begin position="27"/>
        <end position="104"/>
    </location>
</feature>
<dbReference type="Proteomes" id="UP000289555">
    <property type="component" value="Chromosome"/>
</dbReference>
<comment type="similarity">
    <text evidence="1">Belongs to the Gfo/Idh/MocA family.</text>
</comment>
<dbReference type="Pfam" id="PF01408">
    <property type="entry name" value="GFO_IDH_MocA"/>
    <property type="match status" value="1"/>
</dbReference>
<dbReference type="PANTHER" id="PTHR42840:SF3">
    <property type="entry name" value="BINDING ROSSMANN FOLD OXIDOREDUCTASE, PUTATIVE (AFU_ORTHOLOGUE AFUA_2G10240)-RELATED"/>
    <property type="match status" value="1"/>
</dbReference>
<dbReference type="Gene3D" id="3.40.50.720">
    <property type="entry name" value="NAD(P)-binding Rossmann-like Domain"/>
    <property type="match status" value="1"/>
</dbReference>
<evidence type="ECO:0000313" key="4">
    <source>
        <dbReference type="EMBL" id="BBI54054.1"/>
    </source>
</evidence>
<accession>A0ABM7GSH2</accession>
<proteinExistence type="inferred from homology"/>
<dbReference type="EMBL" id="AP019416">
    <property type="protein sequence ID" value="BBI54054.1"/>
    <property type="molecule type" value="Genomic_DNA"/>
</dbReference>
<reference evidence="5" key="1">
    <citation type="journal article" date="2019" name="Microbiol. Resour. Announc.">
        <title>Complete Genome Sequence of Halomonas olivaria, a Moderately Halophilic Bacterium Isolated from Olive Processing Effluents, Obtained by Nanopore Sequencing.</title>
        <authorList>
            <person name="Nagata S."/>
            <person name="Ii K.M."/>
            <person name="Tsukimi T."/>
            <person name="Miura M.C."/>
            <person name="Galipon J."/>
            <person name="Arakawa K."/>
        </authorList>
    </citation>
    <scope>NUCLEOTIDE SEQUENCE [LARGE SCALE GENOMIC DNA]</scope>
    <source>
        <strain evidence="5">TYRC17</strain>
    </source>
</reference>
<dbReference type="InterPro" id="IPR036291">
    <property type="entry name" value="NAD(P)-bd_dom_sf"/>
</dbReference>
<protein>
    <recommendedName>
        <fullName evidence="3">Gfo/Idh/MocA-like oxidoreductase N-terminal domain-containing protein</fullName>
    </recommendedName>
</protein>
<evidence type="ECO:0000256" key="1">
    <source>
        <dbReference type="ARBA" id="ARBA00010928"/>
    </source>
</evidence>
<evidence type="ECO:0000313" key="5">
    <source>
        <dbReference type="Proteomes" id="UP000289555"/>
    </source>
</evidence>
<evidence type="ECO:0000259" key="3">
    <source>
        <dbReference type="Pfam" id="PF01408"/>
    </source>
</evidence>
<gene>
    <name evidence="4" type="ORF">HORIV_64750</name>
</gene>
<dbReference type="PANTHER" id="PTHR42840">
    <property type="entry name" value="NAD(P)-BINDING ROSSMANN-FOLD SUPERFAMILY PROTEIN-RELATED"/>
    <property type="match status" value="1"/>
</dbReference>
<keyword evidence="2" id="KW-0560">Oxidoreductase</keyword>
<dbReference type="SUPFAM" id="SSF51735">
    <property type="entry name" value="NAD(P)-binding Rossmann-fold domains"/>
    <property type="match status" value="1"/>
</dbReference>
<evidence type="ECO:0000256" key="2">
    <source>
        <dbReference type="ARBA" id="ARBA00023002"/>
    </source>
</evidence>
<organism evidence="4 5">
    <name type="scientific">Vreelandella olivaria</name>
    <dbReference type="NCBI Taxonomy" id="390919"/>
    <lineage>
        <taxon>Bacteria</taxon>
        <taxon>Pseudomonadati</taxon>
        <taxon>Pseudomonadota</taxon>
        <taxon>Gammaproteobacteria</taxon>
        <taxon>Oceanospirillales</taxon>
        <taxon>Halomonadaceae</taxon>
        <taxon>Vreelandella</taxon>
    </lineage>
</organism>